<keyword evidence="3" id="KW-1185">Reference proteome</keyword>
<keyword evidence="2" id="KW-0830">Ubiquinone</keyword>
<dbReference type="RefSeq" id="WP_009583277.1">
    <property type="nucleotide sequence ID" value="NZ_AMZN01000114.1"/>
</dbReference>
<sequence length="210" mass="24012">MNKGNFNTVAFIYDKLAGLVFGRSIIYAQVCHLRAVQPGSHILIVGGGTGWILEELDQLKMALAVTYVEPSSAMICRAMKRQPFKYIHVDFISAGYDGVSAGKEYDILITNFFLDLFKEEHLDRVLKGLYTLLKPNGLWLVTDFVNTDKYWQKALVRAMYVFFRLTTQIEADCLQDYATKLVAMKMSKASERQFYHGMIKSWLFVKPLTP</sequence>
<dbReference type="GO" id="GO:0032259">
    <property type="term" value="P:methylation"/>
    <property type="evidence" value="ECO:0007669"/>
    <property type="project" value="UniProtKB-KW"/>
</dbReference>
<dbReference type="PROSITE" id="PS01330">
    <property type="entry name" value="PABS_1"/>
    <property type="match status" value="1"/>
</dbReference>
<accession>L8JHU7</accession>
<dbReference type="GO" id="GO:0008168">
    <property type="term" value="F:methyltransferase activity"/>
    <property type="evidence" value="ECO:0007669"/>
    <property type="project" value="UniProtKB-KW"/>
</dbReference>
<dbReference type="OrthoDB" id="836632at2"/>
<evidence type="ECO:0000259" key="1">
    <source>
        <dbReference type="Pfam" id="PF13649"/>
    </source>
</evidence>
<name>L8JHU7_9BACT</name>
<dbReference type="CDD" id="cd02440">
    <property type="entry name" value="AdoMet_MTases"/>
    <property type="match status" value="1"/>
</dbReference>
<comment type="caution">
    <text evidence="2">The sequence shown here is derived from an EMBL/GenBank/DDBJ whole genome shotgun (WGS) entry which is preliminary data.</text>
</comment>
<dbReference type="InterPro" id="IPR041698">
    <property type="entry name" value="Methyltransf_25"/>
</dbReference>
<dbReference type="AlphaFoldDB" id="L8JHU7"/>
<feature type="domain" description="Methyltransferase" evidence="1">
    <location>
        <begin position="42"/>
        <end position="137"/>
    </location>
</feature>
<dbReference type="InterPro" id="IPR030373">
    <property type="entry name" value="PABS_CS"/>
</dbReference>
<dbReference type="InterPro" id="IPR029063">
    <property type="entry name" value="SAM-dependent_MTases_sf"/>
</dbReference>
<evidence type="ECO:0000313" key="2">
    <source>
        <dbReference type="EMBL" id="ELR68441.1"/>
    </source>
</evidence>
<dbReference type="PATRIC" id="fig|1237149.3.peg.5476"/>
<dbReference type="Gene3D" id="3.40.50.150">
    <property type="entry name" value="Vaccinia Virus protein VP39"/>
    <property type="match status" value="1"/>
</dbReference>
<gene>
    <name evidence="2" type="ORF">C900_00362</name>
</gene>
<protein>
    <submittedName>
        <fullName evidence="2">Ubiquinone/menaquinone biosynthesis methylase</fullName>
    </submittedName>
</protein>
<dbReference type="Proteomes" id="UP000011135">
    <property type="component" value="Unassembled WGS sequence"/>
</dbReference>
<evidence type="ECO:0000313" key="3">
    <source>
        <dbReference type="Proteomes" id="UP000011135"/>
    </source>
</evidence>
<dbReference type="Pfam" id="PF13649">
    <property type="entry name" value="Methyltransf_25"/>
    <property type="match status" value="1"/>
</dbReference>
<dbReference type="EMBL" id="AMZN01000114">
    <property type="protein sequence ID" value="ELR68441.1"/>
    <property type="molecule type" value="Genomic_DNA"/>
</dbReference>
<organism evidence="2 3">
    <name type="scientific">Fulvivirga imtechensis AK7</name>
    <dbReference type="NCBI Taxonomy" id="1237149"/>
    <lineage>
        <taxon>Bacteria</taxon>
        <taxon>Pseudomonadati</taxon>
        <taxon>Bacteroidota</taxon>
        <taxon>Cytophagia</taxon>
        <taxon>Cytophagales</taxon>
        <taxon>Fulvivirgaceae</taxon>
        <taxon>Fulvivirga</taxon>
    </lineage>
</organism>
<dbReference type="SUPFAM" id="SSF53335">
    <property type="entry name" value="S-adenosyl-L-methionine-dependent methyltransferases"/>
    <property type="match status" value="1"/>
</dbReference>
<keyword evidence="2" id="KW-0489">Methyltransferase</keyword>
<dbReference type="STRING" id="1237149.C900_00362"/>
<dbReference type="eggNOG" id="COG2226">
    <property type="taxonomic scope" value="Bacteria"/>
</dbReference>
<reference evidence="2 3" key="1">
    <citation type="submission" date="2012-12" db="EMBL/GenBank/DDBJ databases">
        <title>Genome assembly of Fulvivirga imtechensis AK7.</title>
        <authorList>
            <person name="Nupur N."/>
            <person name="Khatri I."/>
            <person name="Kumar R."/>
            <person name="Subramanian S."/>
            <person name="Pinnaka A."/>
        </authorList>
    </citation>
    <scope>NUCLEOTIDE SEQUENCE [LARGE SCALE GENOMIC DNA]</scope>
    <source>
        <strain evidence="2 3">AK7</strain>
    </source>
</reference>
<proteinExistence type="predicted"/>
<keyword evidence="2" id="KW-0808">Transferase</keyword>